<feature type="compositionally biased region" description="Basic and acidic residues" evidence="1">
    <location>
        <begin position="64"/>
        <end position="106"/>
    </location>
</feature>
<evidence type="ECO:0000256" key="1">
    <source>
        <dbReference type="SAM" id="MobiDB-lite"/>
    </source>
</evidence>
<dbReference type="RefSeq" id="XP_004990013.1">
    <property type="nucleotide sequence ID" value="XM_004989956.1"/>
</dbReference>
<feature type="compositionally biased region" description="Basic and acidic residues" evidence="1">
    <location>
        <begin position="33"/>
        <end position="53"/>
    </location>
</feature>
<dbReference type="eggNOG" id="KOG3410">
    <property type="taxonomic scope" value="Eukaryota"/>
</dbReference>
<feature type="region of interest" description="Disordered" evidence="1">
    <location>
        <begin position="1"/>
        <end position="112"/>
    </location>
</feature>
<dbReference type="GeneID" id="16070565"/>
<dbReference type="PANTHER" id="PTHR13282:SF6">
    <property type="entry name" value="PROTEIN FAM32A"/>
    <property type="match status" value="1"/>
</dbReference>
<dbReference type="OMA" id="QLSEHHD"/>
<dbReference type="AlphaFoldDB" id="F2ULF1"/>
<reference evidence="2" key="1">
    <citation type="submission" date="2009-08" db="EMBL/GenBank/DDBJ databases">
        <title>Annotation of Salpingoeca rosetta.</title>
        <authorList>
            <consortium name="The Broad Institute Genome Sequencing Platform"/>
            <person name="Russ C."/>
            <person name="Cuomo C."/>
            <person name="Burger G."/>
            <person name="Gray M.W."/>
            <person name="Holland P.W.H."/>
            <person name="King N."/>
            <person name="Lang F.B.F."/>
            <person name="Roger A.J."/>
            <person name="Ruiz-Trillo I."/>
            <person name="Young S.K."/>
            <person name="Zeng Q."/>
            <person name="Gargeya S."/>
            <person name="Alvarado L."/>
            <person name="Berlin A."/>
            <person name="Chapman S.B."/>
            <person name="Chen Z."/>
            <person name="Freedman E."/>
            <person name="Gellesch M."/>
            <person name="Goldberg J."/>
            <person name="Griggs A."/>
            <person name="Gujja S."/>
            <person name="Heilman E."/>
            <person name="Heiman D."/>
            <person name="Howarth C."/>
            <person name="Mehta T."/>
            <person name="Neiman D."/>
            <person name="Pearson M."/>
            <person name="Roberts A."/>
            <person name="Saif S."/>
            <person name="Shea T."/>
            <person name="Shenoy N."/>
            <person name="Sisk P."/>
            <person name="Stolte C."/>
            <person name="Sykes S."/>
            <person name="White J."/>
            <person name="Yandava C."/>
            <person name="Haas B."/>
            <person name="Nusbaum C."/>
            <person name="Birren B."/>
        </authorList>
    </citation>
    <scope>NUCLEOTIDE SEQUENCE [LARGE SCALE GENOMIC DNA]</scope>
    <source>
        <strain evidence="2">ATCC 50818</strain>
    </source>
</reference>
<feature type="compositionally biased region" description="Basic residues" evidence="1">
    <location>
        <begin position="16"/>
        <end position="32"/>
    </location>
</feature>
<sequence length="112" mass="12978">MDDDAYAHVGGSLSLKKSKKKKKKHKHKHKHSKKEDAALKDTVRQEADEHAEKEDDGMTPAERAFAKEQAKREAARIREKAMKTHKEKVQELNKKLDTMTEHHDIPKVSWTK</sequence>
<dbReference type="EMBL" id="GL832980">
    <property type="protein sequence ID" value="EGD77950.1"/>
    <property type="molecule type" value="Genomic_DNA"/>
</dbReference>
<gene>
    <name evidence="2" type="ORF">PTSG_09583</name>
</gene>
<dbReference type="InParanoid" id="F2ULF1"/>
<proteinExistence type="predicted"/>
<protein>
    <recommendedName>
        <fullName evidence="4">Protein FAM32A</fullName>
    </recommendedName>
</protein>
<evidence type="ECO:0000313" key="3">
    <source>
        <dbReference type="Proteomes" id="UP000007799"/>
    </source>
</evidence>
<dbReference type="PANTHER" id="PTHR13282">
    <property type="entry name" value="PROTEIN FAM32A"/>
    <property type="match status" value="1"/>
</dbReference>
<dbReference type="Proteomes" id="UP000007799">
    <property type="component" value="Unassembled WGS sequence"/>
</dbReference>
<evidence type="ECO:0008006" key="4">
    <source>
        <dbReference type="Google" id="ProtNLM"/>
    </source>
</evidence>
<dbReference type="KEGG" id="sre:PTSG_09583"/>
<accession>F2ULF1</accession>
<dbReference type="InterPro" id="IPR013865">
    <property type="entry name" value="FAM32A"/>
</dbReference>
<dbReference type="STRING" id="946362.F2ULF1"/>
<dbReference type="Pfam" id="PF08555">
    <property type="entry name" value="FAM32A"/>
    <property type="match status" value="1"/>
</dbReference>
<name>F2ULF1_SALR5</name>
<organism evidence="3">
    <name type="scientific">Salpingoeca rosetta (strain ATCC 50818 / BSB-021)</name>
    <dbReference type="NCBI Taxonomy" id="946362"/>
    <lineage>
        <taxon>Eukaryota</taxon>
        <taxon>Choanoflagellata</taxon>
        <taxon>Craspedida</taxon>
        <taxon>Salpingoecidae</taxon>
        <taxon>Salpingoeca</taxon>
    </lineage>
</organism>
<dbReference type="GO" id="GO:0005730">
    <property type="term" value="C:nucleolus"/>
    <property type="evidence" value="ECO:0007669"/>
    <property type="project" value="TreeGrafter"/>
</dbReference>
<evidence type="ECO:0000313" key="2">
    <source>
        <dbReference type="EMBL" id="EGD77950.1"/>
    </source>
</evidence>
<keyword evidence="3" id="KW-1185">Reference proteome</keyword>